<dbReference type="AlphaFoldDB" id="A0A9P5ZCQ4"/>
<feature type="chain" id="PRO_5040529278" description="Carboxylic ester hydrolase" evidence="3">
    <location>
        <begin position="18"/>
        <end position="547"/>
    </location>
</feature>
<evidence type="ECO:0000256" key="1">
    <source>
        <dbReference type="ARBA" id="ARBA00005964"/>
    </source>
</evidence>
<gene>
    <name evidence="5" type="ORF">BDN70DRAFT_873588</name>
</gene>
<accession>A0A9P5ZCQ4</accession>
<keyword evidence="2 3" id="KW-0378">Hydrolase</keyword>
<keyword evidence="3" id="KW-0732">Signal</keyword>
<feature type="signal peptide" evidence="3">
    <location>
        <begin position="1"/>
        <end position="17"/>
    </location>
</feature>
<comment type="similarity">
    <text evidence="1 3">Belongs to the type-B carboxylesterase/lipase family.</text>
</comment>
<dbReference type="InterPro" id="IPR029058">
    <property type="entry name" value="AB_hydrolase_fold"/>
</dbReference>
<dbReference type="InterPro" id="IPR019826">
    <property type="entry name" value="Carboxylesterase_B_AS"/>
</dbReference>
<feature type="domain" description="Carboxylesterase type B" evidence="4">
    <location>
        <begin position="22"/>
        <end position="537"/>
    </location>
</feature>
<dbReference type="Pfam" id="PF00135">
    <property type="entry name" value="COesterase"/>
    <property type="match status" value="1"/>
</dbReference>
<evidence type="ECO:0000256" key="2">
    <source>
        <dbReference type="ARBA" id="ARBA00022801"/>
    </source>
</evidence>
<evidence type="ECO:0000259" key="4">
    <source>
        <dbReference type="Pfam" id="PF00135"/>
    </source>
</evidence>
<dbReference type="SUPFAM" id="SSF53474">
    <property type="entry name" value="alpha/beta-Hydrolases"/>
    <property type="match status" value="1"/>
</dbReference>
<evidence type="ECO:0000313" key="6">
    <source>
        <dbReference type="Proteomes" id="UP000807469"/>
    </source>
</evidence>
<dbReference type="GO" id="GO:0016787">
    <property type="term" value="F:hydrolase activity"/>
    <property type="evidence" value="ECO:0007669"/>
    <property type="project" value="UniProtKB-KW"/>
</dbReference>
<reference evidence="5" key="1">
    <citation type="submission" date="2020-11" db="EMBL/GenBank/DDBJ databases">
        <authorList>
            <consortium name="DOE Joint Genome Institute"/>
            <person name="Ahrendt S."/>
            <person name="Riley R."/>
            <person name="Andreopoulos W."/>
            <person name="Labutti K."/>
            <person name="Pangilinan J."/>
            <person name="Ruiz-Duenas F.J."/>
            <person name="Barrasa J.M."/>
            <person name="Sanchez-Garcia M."/>
            <person name="Camarero S."/>
            <person name="Miyauchi S."/>
            <person name="Serrano A."/>
            <person name="Linde D."/>
            <person name="Babiker R."/>
            <person name="Drula E."/>
            <person name="Ayuso-Fernandez I."/>
            <person name="Pacheco R."/>
            <person name="Padilla G."/>
            <person name="Ferreira P."/>
            <person name="Barriuso J."/>
            <person name="Kellner H."/>
            <person name="Castanera R."/>
            <person name="Alfaro M."/>
            <person name="Ramirez L."/>
            <person name="Pisabarro A.G."/>
            <person name="Kuo A."/>
            <person name="Tritt A."/>
            <person name="Lipzen A."/>
            <person name="He G."/>
            <person name="Yan M."/>
            <person name="Ng V."/>
            <person name="Cullen D."/>
            <person name="Martin F."/>
            <person name="Rosso M.-N."/>
            <person name="Henrissat B."/>
            <person name="Hibbett D."/>
            <person name="Martinez A.T."/>
            <person name="Grigoriev I.V."/>
        </authorList>
    </citation>
    <scope>NUCLEOTIDE SEQUENCE</scope>
    <source>
        <strain evidence="5">CIRM-BRFM 674</strain>
    </source>
</reference>
<comment type="caution">
    <text evidence="5">The sequence shown here is derived from an EMBL/GenBank/DDBJ whole genome shotgun (WGS) entry which is preliminary data.</text>
</comment>
<dbReference type="Proteomes" id="UP000807469">
    <property type="component" value="Unassembled WGS sequence"/>
</dbReference>
<dbReference type="OrthoDB" id="408631at2759"/>
<evidence type="ECO:0000256" key="3">
    <source>
        <dbReference type="RuleBase" id="RU361235"/>
    </source>
</evidence>
<dbReference type="Gene3D" id="3.40.50.1820">
    <property type="entry name" value="alpha/beta hydrolase"/>
    <property type="match status" value="1"/>
</dbReference>
<dbReference type="InterPro" id="IPR050309">
    <property type="entry name" value="Type-B_Carboxylest/Lipase"/>
</dbReference>
<proteinExistence type="inferred from homology"/>
<organism evidence="5 6">
    <name type="scientific">Pholiota conissans</name>
    <dbReference type="NCBI Taxonomy" id="109636"/>
    <lineage>
        <taxon>Eukaryota</taxon>
        <taxon>Fungi</taxon>
        <taxon>Dikarya</taxon>
        <taxon>Basidiomycota</taxon>
        <taxon>Agaricomycotina</taxon>
        <taxon>Agaricomycetes</taxon>
        <taxon>Agaricomycetidae</taxon>
        <taxon>Agaricales</taxon>
        <taxon>Agaricineae</taxon>
        <taxon>Strophariaceae</taxon>
        <taxon>Pholiota</taxon>
    </lineage>
</organism>
<dbReference type="EC" id="3.1.1.-" evidence="3"/>
<dbReference type="EMBL" id="MU155152">
    <property type="protein sequence ID" value="KAF9483541.1"/>
    <property type="molecule type" value="Genomic_DNA"/>
</dbReference>
<protein>
    <recommendedName>
        <fullName evidence="3">Carboxylic ester hydrolase</fullName>
        <ecNumber evidence="3">3.1.1.-</ecNumber>
    </recommendedName>
</protein>
<dbReference type="InterPro" id="IPR002018">
    <property type="entry name" value="CarbesteraseB"/>
</dbReference>
<evidence type="ECO:0000313" key="5">
    <source>
        <dbReference type="EMBL" id="KAF9483541.1"/>
    </source>
</evidence>
<dbReference type="PROSITE" id="PS00122">
    <property type="entry name" value="CARBOXYLESTERASE_B_1"/>
    <property type="match status" value="1"/>
</dbReference>
<sequence>MLITLLISATLFSVALGTPQVRIGKTTLTGIESSDGIEFFGGIPFAKPPLGSLRLQPPVLTTSLEGNIFNATAFGPFCLQTDLPPNQVSEDCLQLNIFRPSNAASNKKLPIMFWIFGGGFTMGGPSLYNGSDIVAKSISRGTPVIFVSANYRLGPLGFPQGAEAGDKEILNLGLKDLLTGLKWVQANIEAFGGDKKKVTLIGESAGATAAFELGLGTHIKGLAHAVIAESVAFLPPFGPERGEAAWQAFVSAVPGCTSVANTSNTLDCLQNVNSSIILQALQATGPATSGLPDVSWFPNIDGHGGLIPDDLSKLTSTMRLPIIIGNNLDEGTLFAPQDTNSTKQTRNIVINFSVPSLQIPPSKELNDTTNKLLELYPEDPAFGSPFGTGNQTFGLNPEFKRWAAVFGDFVLHAARRKISKSMSASGIKVFGYHFTDPNATAMVDIPAAPGSLGVTHGSELSYVFGPQAFGSPASPSLSAIMQDYWISFAVSLNPNDGKGSKRPHWVQYSSNNSRIMQFRDNDTVLIPDDYRHDQLQFISEHADVFSI</sequence>
<keyword evidence="6" id="KW-1185">Reference proteome</keyword>
<name>A0A9P5ZCQ4_9AGAR</name>
<dbReference type="PANTHER" id="PTHR11559">
    <property type="entry name" value="CARBOXYLESTERASE"/>
    <property type="match status" value="1"/>
</dbReference>